<dbReference type="AlphaFoldDB" id="A0A0L0WEE1"/>
<protein>
    <submittedName>
        <fullName evidence="1">Uncharacterized protein</fullName>
    </submittedName>
</protein>
<comment type="caution">
    <text evidence="1">The sequence shown here is derived from an EMBL/GenBank/DDBJ whole genome shotgun (WGS) entry which is preliminary data.</text>
</comment>
<accession>A0A0L0WEE1</accession>
<gene>
    <name evidence="1" type="ORF">CLPU_1c00120</name>
</gene>
<keyword evidence="2" id="KW-1185">Reference proteome</keyword>
<dbReference type="STRING" id="1503.CLPU_1c00120"/>
<dbReference type="EMBL" id="LGSS01000001">
    <property type="protein sequence ID" value="KNF09847.1"/>
    <property type="molecule type" value="Genomic_DNA"/>
</dbReference>
<dbReference type="RefSeq" id="WP_050353596.1">
    <property type="nucleotide sequence ID" value="NZ_LGSS01000001.1"/>
</dbReference>
<name>A0A0L0WEE1_GOTPU</name>
<sequence length="89" mass="11015">MQLIKNKEAFEEECWLFSSSLYNFVEKHCETDSIRWFFDSCYMPDYYTKDSYTVIFKSYDIEEYKDYILSIEVTYEDNNYNFRIIKQVP</sequence>
<proteinExistence type="predicted"/>
<evidence type="ECO:0000313" key="2">
    <source>
        <dbReference type="Proteomes" id="UP000037267"/>
    </source>
</evidence>
<organism evidence="1 2">
    <name type="scientific">Gottschalkia purinilytica</name>
    <name type="common">Clostridium purinilyticum</name>
    <dbReference type="NCBI Taxonomy" id="1503"/>
    <lineage>
        <taxon>Bacteria</taxon>
        <taxon>Bacillati</taxon>
        <taxon>Bacillota</taxon>
        <taxon>Tissierellia</taxon>
        <taxon>Tissierellales</taxon>
        <taxon>Gottschalkiaceae</taxon>
        <taxon>Gottschalkia</taxon>
    </lineage>
</organism>
<reference evidence="2" key="1">
    <citation type="submission" date="2015-07" db="EMBL/GenBank/DDBJ databases">
        <title>Draft genome sequence of the purine-degrading Gottschalkia purinilyticum DSM 1384 (formerly Clostridium purinilyticum).</title>
        <authorList>
            <person name="Poehlein A."/>
            <person name="Schiel-Bengelsdorf B."/>
            <person name="Bengelsdorf F.R."/>
            <person name="Daniel R."/>
            <person name="Duerre P."/>
        </authorList>
    </citation>
    <scope>NUCLEOTIDE SEQUENCE [LARGE SCALE GENOMIC DNA]</scope>
    <source>
        <strain evidence="2">DSM 1384</strain>
    </source>
</reference>
<evidence type="ECO:0000313" key="1">
    <source>
        <dbReference type="EMBL" id="KNF09847.1"/>
    </source>
</evidence>
<dbReference type="Proteomes" id="UP000037267">
    <property type="component" value="Unassembled WGS sequence"/>
</dbReference>